<dbReference type="OrthoDB" id="1420895at2759"/>
<evidence type="ECO:0000313" key="5">
    <source>
        <dbReference type="EMBL" id="GAU18252.1"/>
    </source>
</evidence>
<keyword evidence="1" id="KW-0960">Knottin</keyword>
<feature type="signal peptide" evidence="3">
    <location>
        <begin position="1"/>
        <end position="27"/>
    </location>
</feature>
<keyword evidence="2" id="KW-1015">Disulfide bond</keyword>
<protein>
    <recommendedName>
        <fullName evidence="4">Albumin I chain a domain-containing protein</fullName>
    </recommendedName>
</protein>
<organism evidence="5 6">
    <name type="scientific">Trifolium subterraneum</name>
    <name type="common">Subterranean clover</name>
    <dbReference type="NCBI Taxonomy" id="3900"/>
    <lineage>
        <taxon>Eukaryota</taxon>
        <taxon>Viridiplantae</taxon>
        <taxon>Streptophyta</taxon>
        <taxon>Embryophyta</taxon>
        <taxon>Tracheophyta</taxon>
        <taxon>Spermatophyta</taxon>
        <taxon>Magnoliopsida</taxon>
        <taxon>eudicotyledons</taxon>
        <taxon>Gunneridae</taxon>
        <taxon>Pentapetalae</taxon>
        <taxon>rosids</taxon>
        <taxon>fabids</taxon>
        <taxon>Fabales</taxon>
        <taxon>Fabaceae</taxon>
        <taxon>Papilionoideae</taxon>
        <taxon>50 kb inversion clade</taxon>
        <taxon>NPAAA clade</taxon>
        <taxon>Hologalegina</taxon>
        <taxon>IRL clade</taxon>
        <taxon>Trifolieae</taxon>
        <taxon>Trifolium</taxon>
    </lineage>
</organism>
<dbReference type="Proteomes" id="UP000242715">
    <property type="component" value="Unassembled WGS sequence"/>
</dbReference>
<evidence type="ECO:0000259" key="4">
    <source>
        <dbReference type="Pfam" id="PF16720"/>
    </source>
</evidence>
<keyword evidence="3" id="KW-0732">Signal</keyword>
<evidence type="ECO:0000256" key="1">
    <source>
        <dbReference type="ARBA" id="ARBA00022854"/>
    </source>
</evidence>
<evidence type="ECO:0000256" key="2">
    <source>
        <dbReference type="ARBA" id="ARBA00023157"/>
    </source>
</evidence>
<feature type="domain" description="Albumin I chain a" evidence="4">
    <location>
        <begin position="73"/>
        <end position="109"/>
    </location>
</feature>
<sequence length="131" mass="14673">MAYVKLVLSSVFFLATFVMFSMNKVDALCLGRCTLTIPCSKDCFCTATAIYPVSFCIPISYKDAVKIIGENLICQDDTECKNKGTKNFCIRSPKPDVEYGLCADSTYEAENLIFKIFSKSKFTKDFLEMAT</sequence>
<name>A0A2Z6LKE3_TRISU</name>
<proteinExistence type="predicted"/>
<reference evidence="6" key="1">
    <citation type="journal article" date="2017" name="Front. Plant Sci.">
        <title>Climate Clever Clovers: New Paradigm to Reduce the Environmental Footprint of Ruminants by Breeding Low Methanogenic Forages Utilizing Haplotype Variation.</title>
        <authorList>
            <person name="Kaur P."/>
            <person name="Appels R."/>
            <person name="Bayer P.E."/>
            <person name="Keeble-Gagnere G."/>
            <person name="Wang J."/>
            <person name="Hirakawa H."/>
            <person name="Shirasawa K."/>
            <person name="Vercoe P."/>
            <person name="Stefanova K."/>
            <person name="Durmic Z."/>
            <person name="Nichols P."/>
            <person name="Revell C."/>
            <person name="Isobe S.N."/>
            <person name="Edwards D."/>
            <person name="Erskine W."/>
        </authorList>
    </citation>
    <scope>NUCLEOTIDE SEQUENCE [LARGE SCALE GENOMIC DNA]</scope>
    <source>
        <strain evidence="6">cv. Daliak</strain>
    </source>
</reference>
<dbReference type="Pfam" id="PF16720">
    <property type="entry name" value="Albumin_I_a"/>
    <property type="match status" value="1"/>
</dbReference>
<accession>A0A2Z6LKE3</accession>
<keyword evidence="6" id="KW-1185">Reference proteome</keyword>
<gene>
    <name evidence="5" type="ORF">TSUD_175940</name>
</gene>
<dbReference type="EMBL" id="DF973181">
    <property type="protein sequence ID" value="GAU18252.1"/>
    <property type="molecule type" value="Genomic_DNA"/>
</dbReference>
<evidence type="ECO:0000313" key="6">
    <source>
        <dbReference type="Proteomes" id="UP000242715"/>
    </source>
</evidence>
<dbReference type="InterPro" id="IPR032000">
    <property type="entry name" value="Albumin_I_a"/>
</dbReference>
<evidence type="ECO:0000256" key="3">
    <source>
        <dbReference type="SAM" id="SignalP"/>
    </source>
</evidence>
<feature type="chain" id="PRO_5016384232" description="Albumin I chain a domain-containing protein" evidence="3">
    <location>
        <begin position="28"/>
        <end position="131"/>
    </location>
</feature>
<dbReference type="AlphaFoldDB" id="A0A2Z6LKE3"/>